<dbReference type="STRING" id="697581.TCARB_1015"/>
<organism evidence="2 3">
    <name type="scientific">Thermofilum adornatum 1505</name>
    <dbReference type="NCBI Taxonomy" id="697581"/>
    <lineage>
        <taxon>Archaea</taxon>
        <taxon>Thermoproteota</taxon>
        <taxon>Thermoprotei</taxon>
        <taxon>Thermofilales</taxon>
        <taxon>Thermofilaceae</taxon>
        <taxon>Thermofilum</taxon>
    </lineage>
</organism>
<gene>
    <name evidence="2" type="ORF">TCARB_1015</name>
</gene>
<feature type="coiled-coil region" evidence="1">
    <location>
        <begin position="28"/>
        <end position="55"/>
    </location>
</feature>
<sequence length="112" mass="12576">MASLRGIRVSDAFQEALTIWLSIRPEVLEKFSEIEAEAELNRKALQEKYDELVKDSKGKYVAVAKGRILGIYETLEEAAQAVEGASAKQGIIEKIEPREKKEVELGWSLVEL</sequence>
<accession>A0A3G1A7H5</accession>
<evidence type="ECO:0000256" key="1">
    <source>
        <dbReference type="SAM" id="Coils"/>
    </source>
</evidence>
<proteinExistence type="predicted"/>
<evidence type="ECO:0008006" key="4">
    <source>
        <dbReference type="Google" id="ProtNLM"/>
    </source>
</evidence>
<evidence type="ECO:0000313" key="3">
    <source>
        <dbReference type="Proteomes" id="UP000266720"/>
    </source>
</evidence>
<evidence type="ECO:0000313" key="2">
    <source>
        <dbReference type="EMBL" id="AJB42065.1"/>
    </source>
</evidence>
<dbReference type="AlphaFoldDB" id="A0A3G1A7H5"/>
<dbReference type="KEGG" id="tcb:TCARB_1015"/>
<reference evidence="3" key="1">
    <citation type="book" date="2010" name="EXTREMOPHILES" publisher="0:0-0">
        <title>Complete genome sequences of ten hyperthermophilic archaea reveal their metabolic capabilities and possible ecological roles.</title>
        <editorList>
            <person name="?"/>
        </editorList>
        <authorList>
            <person name="Ravin N.V."/>
            <person name="Mardanov A.V."/>
            <person name="Bonch-Osmolovskaya E.A."/>
            <person name="Skryabin K.G."/>
        </authorList>
    </citation>
    <scope>NUCLEOTIDE SEQUENCE [LARGE SCALE GENOMIC DNA]</scope>
    <source>
        <strain evidence="3">1505</strain>
    </source>
</reference>
<dbReference type="Proteomes" id="UP000266720">
    <property type="component" value="Chromosome"/>
</dbReference>
<name>A0A3G1A7H5_9CREN</name>
<protein>
    <recommendedName>
        <fullName evidence="4">DUF5678 domain-containing protein</fullName>
    </recommendedName>
</protein>
<keyword evidence="1" id="KW-0175">Coiled coil</keyword>
<dbReference type="EMBL" id="CP007493">
    <property type="protein sequence ID" value="AJB42065.1"/>
    <property type="molecule type" value="Genomic_DNA"/>
</dbReference>